<sequence>MLVSMCAKDTKVSSSGVLLVRHRVCFLGKFVSSMCVPLKSYPHGEA</sequence>
<dbReference type="KEGG" id="fax:FUAX_56060"/>
<geneLocation type="plasmid" evidence="1 2">
    <name>pFArrn</name>
</geneLocation>
<protein>
    <submittedName>
        <fullName evidence="1">Uncharacterized protein</fullName>
    </submittedName>
</protein>
<gene>
    <name evidence="1" type="ORF">FUAX_56060</name>
</gene>
<evidence type="ECO:0000313" key="2">
    <source>
        <dbReference type="Proteomes" id="UP001348817"/>
    </source>
</evidence>
<dbReference type="Proteomes" id="UP001348817">
    <property type="component" value="Plasmid pFArrn"/>
</dbReference>
<proteinExistence type="predicted"/>
<keyword evidence="2" id="KW-1185">Reference proteome</keyword>
<dbReference type="EMBL" id="AP025328">
    <property type="protein sequence ID" value="BDD13174.1"/>
    <property type="molecule type" value="Genomic_DNA"/>
</dbReference>
<accession>A0AAU9DFF1</accession>
<reference evidence="1 2" key="1">
    <citation type="submission" date="2021-12" db="EMBL/GenBank/DDBJ databases">
        <title>Genome sequencing of bacteria with rrn-lacking chromosome and rrn-plasmid.</title>
        <authorList>
            <person name="Anda M."/>
            <person name="Iwasaki W."/>
        </authorList>
    </citation>
    <scope>NUCLEOTIDE SEQUENCE [LARGE SCALE GENOMIC DNA]</scope>
    <source>
        <strain evidence="1 2">DSM 100852</strain>
        <plasmid evidence="1 2">pFArrn</plasmid>
    </source>
</reference>
<evidence type="ECO:0000313" key="1">
    <source>
        <dbReference type="EMBL" id="BDD13174.1"/>
    </source>
</evidence>
<name>A0AAU9DFF1_9BACT</name>
<keyword evidence="1" id="KW-0614">Plasmid</keyword>
<organism evidence="1 2">
    <name type="scientific">Fulvitalea axinellae</name>
    <dbReference type="NCBI Taxonomy" id="1182444"/>
    <lineage>
        <taxon>Bacteria</taxon>
        <taxon>Pseudomonadati</taxon>
        <taxon>Bacteroidota</taxon>
        <taxon>Cytophagia</taxon>
        <taxon>Cytophagales</taxon>
        <taxon>Persicobacteraceae</taxon>
        <taxon>Fulvitalea</taxon>
    </lineage>
</organism>
<dbReference type="AlphaFoldDB" id="A0AAU9DFF1"/>